<keyword evidence="1" id="KW-0472">Membrane</keyword>
<proteinExistence type="predicted"/>
<evidence type="ECO:0000256" key="1">
    <source>
        <dbReference type="SAM" id="Phobius"/>
    </source>
</evidence>
<evidence type="ECO:0000313" key="3">
    <source>
        <dbReference type="Proteomes" id="UP000176631"/>
    </source>
</evidence>
<organism evidence="2 3">
    <name type="scientific">Candidatus Woykebacteria bacterium RBG_13_40_15</name>
    <dbReference type="NCBI Taxonomy" id="1802593"/>
    <lineage>
        <taxon>Bacteria</taxon>
        <taxon>Candidatus Woykeibacteriota</taxon>
    </lineage>
</organism>
<feature type="transmembrane region" description="Helical" evidence="1">
    <location>
        <begin position="299"/>
        <end position="319"/>
    </location>
</feature>
<sequence>MEKTLFAQVGEIHGKNQEGVFSSTFQYTPTDEHLKQLRGMTLALVEVKSESEDKGLVAGRGILDLFKNTFYKASGSNLKAMEEAIETVKASIAKEQMPAQMVVACLWGSVLYVGKSGDCGLFLARGGNTKKINFSKVASGSLFDKDGIFLADSTFSKNVNKEALGKFCQKDDFKESLEAIQTEIKEVGEALYVRLSVQEPVEKPYPVLIADLDKKEIGEEERGQKFQEAFKNSIDKIPKPKLKVEFFNNFLFRVKLEARRALSFSKPYVRKALFIILSPWLPRLPGALEDEASRKKKRIAEIALVLAAIFLISISVGFFNHSRKESKERFDATVASVESKLSEAENLEKINPAKAASLVTEAESELSKISSSKNPKVKNLKEKLAGLLTKINRIYNVETKLFSDLSLLKGKIDVKEIKMGASDLYAFDVNSGSVYKIPLEGAEPKIFVSEKEGSKNIAADENYLYLQTKDEILKVDQNEQEKRAAFSSPSWKNPIEAETFRDKFYLLDSGAKQVWRYFSAGSSLSGPQKYLTENFNGEATSFAIDGAVWIATGDSVSKFFDGKRQDFSIKNQPREISEIADIYTKEGFVNLYILDKGAGGVFVIEKQSGNYVALYQSDNLRGAKAIIVDESKKVVYFLAQNTVYSFKLQ</sequence>
<name>A0A1G1W8Q9_9BACT</name>
<dbReference type="SUPFAM" id="SSF63825">
    <property type="entry name" value="YWTD domain"/>
    <property type="match status" value="1"/>
</dbReference>
<evidence type="ECO:0008006" key="4">
    <source>
        <dbReference type="Google" id="ProtNLM"/>
    </source>
</evidence>
<evidence type="ECO:0000313" key="2">
    <source>
        <dbReference type="EMBL" id="OGY24058.1"/>
    </source>
</evidence>
<dbReference type="EMBL" id="MHCP01000015">
    <property type="protein sequence ID" value="OGY24058.1"/>
    <property type="molecule type" value="Genomic_DNA"/>
</dbReference>
<dbReference type="AlphaFoldDB" id="A0A1G1W8Q9"/>
<gene>
    <name evidence="2" type="ORF">A2172_00745</name>
</gene>
<reference evidence="2 3" key="1">
    <citation type="journal article" date="2016" name="Nat. Commun.">
        <title>Thousands of microbial genomes shed light on interconnected biogeochemical processes in an aquifer system.</title>
        <authorList>
            <person name="Anantharaman K."/>
            <person name="Brown C.T."/>
            <person name="Hug L.A."/>
            <person name="Sharon I."/>
            <person name="Castelle C.J."/>
            <person name="Probst A.J."/>
            <person name="Thomas B.C."/>
            <person name="Singh A."/>
            <person name="Wilkins M.J."/>
            <person name="Karaoz U."/>
            <person name="Brodie E.L."/>
            <person name="Williams K.H."/>
            <person name="Hubbard S.S."/>
            <person name="Banfield J.F."/>
        </authorList>
    </citation>
    <scope>NUCLEOTIDE SEQUENCE [LARGE SCALE GENOMIC DNA]</scope>
</reference>
<accession>A0A1G1W8Q9</accession>
<keyword evidence="1" id="KW-0812">Transmembrane</keyword>
<comment type="caution">
    <text evidence="2">The sequence shown here is derived from an EMBL/GenBank/DDBJ whole genome shotgun (WGS) entry which is preliminary data.</text>
</comment>
<protein>
    <recommendedName>
        <fullName evidence="4">PPM-type phosphatase domain-containing protein</fullName>
    </recommendedName>
</protein>
<keyword evidence="1" id="KW-1133">Transmembrane helix</keyword>
<dbReference type="Proteomes" id="UP000176631">
    <property type="component" value="Unassembled WGS sequence"/>
</dbReference>
<dbReference type="STRING" id="1802593.A2172_00745"/>